<keyword evidence="4" id="KW-0140">cGMP</keyword>
<dbReference type="SUPFAM" id="SSF51206">
    <property type="entry name" value="cAMP-binding domain-like"/>
    <property type="match status" value="1"/>
</dbReference>
<dbReference type="GO" id="GO:0005223">
    <property type="term" value="F:intracellularly cGMP-activated cation channel activity"/>
    <property type="evidence" value="ECO:0007669"/>
    <property type="project" value="TreeGrafter"/>
</dbReference>
<proteinExistence type="predicted"/>
<reference evidence="23" key="3">
    <citation type="submission" date="2025-09" db="UniProtKB">
        <authorList>
            <consortium name="Ensembl"/>
        </authorList>
    </citation>
    <scope>IDENTIFICATION</scope>
</reference>
<keyword evidence="13" id="KW-1071">Ligand-gated ion channel</keyword>
<organism evidence="23 24">
    <name type="scientific">Theropithecus gelada</name>
    <name type="common">Gelada baboon</name>
    <dbReference type="NCBI Taxonomy" id="9565"/>
    <lineage>
        <taxon>Eukaryota</taxon>
        <taxon>Metazoa</taxon>
        <taxon>Chordata</taxon>
        <taxon>Craniata</taxon>
        <taxon>Vertebrata</taxon>
        <taxon>Euteleostomi</taxon>
        <taxon>Mammalia</taxon>
        <taxon>Eutheria</taxon>
        <taxon>Euarchontoglires</taxon>
        <taxon>Primates</taxon>
        <taxon>Haplorrhini</taxon>
        <taxon>Catarrhini</taxon>
        <taxon>Cercopithecidae</taxon>
        <taxon>Cercopithecinae</taxon>
        <taxon>Theropithecus</taxon>
    </lineage>
</organism>
<protein>
    <submittedName>
        <fullName evidence="23">Cyclic nucleotide gated channel subunit alpha 3</fullName>
    </submittedName>
</protein>
<dbReference type="PROSITE" id="PS50042">
    <property type="entry name" value="CNMP_BINDING_3"/>
    <property type="match status" value="1"/>
</dbReference>
<accession>A0A8D2EUS4</accession>
<comment type="catalytic activity">
    <reaction evidence="16">
        <text>Na(+)(in) = Na(+)(out)</text>
        <dbReference type="Rhea" id="RHEA:34963"/>
        <dbReference type="ChEBI" id="CHEBI:29101"/>
    </reaction>
</comment>
<evidence type="ECO:0000256" key="18">
    <source>
        <dbReference type="ARBA" id="ARBA00044657"/>
    </source>
</evidence>
<reference evidence="23" key="2">
    <citation type="submission" date="2025-08" db="UniProtKB">
        <authorList>
            <consortium name="Ensembl"/>
        </authorList>
    </citation>
    <scope>IDENTIFICATION</scope>
</reference>
<dbReference type="InterPro" id="IPR005821">
    <property type="entry name" value="Ion_trans_dom"/>
</dbReference>
<keyword evidence="5" id="KW-0106">Calcium</keyword>
<evidence type="ECO:0000256" key="13">
    <source>
        <dbReference type="ARBA" id="ARBA00023286"/>
    </source>
</evidence>
<evidence type="ECO:0000256" key="5">
    <source>
        <dbReference type="ARBA" id="ARBA00022568"/>
    </source>
</evidence>
<dbReference type="Proteomes" id="UP000694411">
    <property type="component" value="Chromosome 13"/>
</dbReference>
<dbReference type="InterPro" id="IPR050866">
    <property type="entry name" value="CNG_cation_channel"/>
</dbReference>
<keyword evidence="24" id="KW-1185">Reference proteome</keyword>
<evidence type="ECO:0000256" key="1">
    <source>
        <dbReference type="ARBA" id="ARBA00000309"/>
    </source>
</evidence>
<comment type="subcellular location">
    <subcellularLocation>
        <location evidence="2">Membrane</location>
        <topology evidence="2">Multi-pass membrane protein</topology>
    </subcellularLocation>
</comment>
<dbReference type="PANTHER" id="PTHR45638:SF6">
    <property type="entry name" value="CYCLIC NUCLEOTIDE-GATED CATION CHANNEL ALPHA-3"/>
    <property type="match status" value="1"/>
</dbReference>
<dbReference type="GO" id="GO:0030553">
    <property type="term" value="F:cGMP binding"/>
    <property type="evidence" value="ECO:0007669"/>
    <property type="project" value="UniProtKB-KW"/>
</dbReference>
<dbReference type="GeneID" id="112604936"/>
<dbReference type="Pfam" id="PF16526">
    <property type="entry name" value="CLZ"/>
    <property type="match status" value="1"/>
</dbReference>
<dbReference type="GO" id="GO:0005222">
    <property type="term" value="F:intracellularly cAMP-activated cation channel activity"/>
    <property type="evidence" value="ECO:0007669"/>
    <property type="project" value="TreeGrafter"/>
</dbReference>
<dbReference type="PROSITE" id="PS00888">
    <property type="entry name" value="CNMP_BINDING_1"/>
    <property type="match status" value="1"/>
</dbReference>
<feature type="region of interest" description="Disordered" evidence="20">
    <location>
        <begin position="644"/>
        <end position="676"/>
    </location>
</feature>
<keyword evidence="3" id="KW-0813">Transport</keyword>
<dbReference type="CTD" id="1261"/>
<comment type="catalytic activity">
    <reaction evidence="17">
        <text>Li(+)(in) = Li(+)(out)</text>
        <dbReference type="Rhea" id="RHEA:78551"/>
        <dbReference type="ChEBI" id="CHEBI:49713"/>
    </reaction>
</comment>
<dbReference type="Gene3D" id="1.20.5.300">
    <property type="match status" value="1"/>
</dbReference>
<evidence type="ECO:0000256" key="3">
    <source>
        <dbReference type="ARBA" id="ARBA00022448"/>
    </source>
</evidence>
<evidence type="ECO:0000256" key="19">
    <source>
        <dbReference type="ARBA" id="ARBA00044691"/>
    </source>
</evidence>
<keyword evidence="6" id="KW-0716">Sensory transduction</keyword>
<keyword evidence="10" id="KW-0547">Nucleotide-binding</keyword>
<evidence type="ECO:0000256" key="21">
    <source>
        <dbReference type="SAM" id="Phobius"/>
    </source>
</evidence>
<name>A0A8D2EUS4_THEGE</name>
<evidence type="ECO:0000256" key="15">
    <source>
        <dbReference type="ARBA" id="ARBA00034430"/>
    </source>
</evidence>
<dbReference type="InterPro" id="IPR000595">
    <property type="entry name" value="cNMP-bd_dom"/>
</dbReference>
<evidence type="ECO:0000256" key="20">
    <source>
        <dbReference type="SAM" id="MobiDB-lite"/>
    </source>
</evidence>
<keyword evidence="7" id="KW-0107">Calcium channel</keyword>
<dbReference type="SUPFAM" id="SSF81324">
    <property type="entry name" value="Voltage-gated potassium channels"/>
    <property type="match status" value="1"/>
</dbReference>
<dbReference type="GO" id="GO:0005262">
    <property type="term" value="F:calcium channel activity"/>
    <property type="evidence" value="ECO:0007669"/>
    <property type="project" value="UniProtKB-KW"/>
</dbReference>
<keyword evidence="14" id="KW-0407">Ion channel</keyword>
<feature type="compositionally biased region" description="Basic and acidic residues" evidence="20">
    <location>
        <begin position="19"/>
        <end position="29"/>
    </location>
</feature>
<dbReference type="InterPro" id="IPR032406">
    <property type="entry name" value="CLZ_dom"/>
</dbReference>
<evidence type="ECO:0000256" key="8">
    <source>
        <dbReference type="ARBA" id="ARBA00022692"/>
    </source>
</evidence>
<dbReference type="GO" id="GO:0044877">
    <property type="term" value="F:protein-containing complex binding"/>
    <property type="evidence" value="ECO:0007669"/>
    <property type="project" value="TreeGrafter"/>
</dbReference>
<comment type="catalytic activity">
    <reaction evidence="15">
        <text>K(+)(in) = K(+)(out)</text>
        <dbReference type="Rhea" id="RHEA:29463"/>
        <dbReference type="ChEBI" id="CHEBI:29103"/>
    </reaction>
</comment>
<dbReference type="PANTHER" id="PTHR45638">
    <property type="entry name" value="CYCLIC NUCLEOTIDE-GATED CATION CHANNEL SUBUNIT A"/>
    <property type="match status" value="1"/>
</dbReference>
<evidence type="ECO:0000256" key="9">
    <source>
        <dbReference type="ARBA" id="ARBA00022989"/>
    </source>
</evidence>
<keyword evidence="10" id="KW-0142">cGMP-binding</keyword>
<dbReference type="Pfam" id="PF00027">
    <property type="entry name" value="cNMP_binding"/>
    <property type="match status" value="1"/>
</dbReference>
<dbReference type="FunFam" id="1.10.287.70:FF:000030">
    <property type="entry name" value="Cyclic nucleotide-gated channel alpha 3"/>
    <property type="match status" value="1"/>
</dbReference>
<evidence type="ECO:0000256" key="17">
    <source>
        <dbReference type="ARBA" id="ARBA00044635"/>
    </source>
</evidence>
<evidence type="ECO:0000256" key="10">
    <source>
        <dbReference type="ARBA" id="ARBA00022992"/>
    </source>
</evidence>
<dbReference type="FunFam" id="1.20.5.300:FF:000002">
    <property type="entry name" value="Cyclic nucleotide-gated channel alpha 3"/>
    <property type="match status" value="1"/>
</dbReference>
<dbReference type="FunFam" id="1.10.287.630:FF:000001">
    <property type="entry name" value="Cyclic nucleotide-gated channel alpha 3"/>
    <property type="match status" value="1"/>
</dbReference>
<evidence type="ECO:0000256" key="4">
    <source>
        <dbReference type="ARBA" id="ARBA00022535"/>
    </source>
</evidence>
<dbReference type="InterPro" id="IPR018488">
    <property type="entry name" value="cNMP-bd_CS"/>
</dbReference>
<sequence>MAKINTQYSHSSRTHLRVKPSDRDLDRAENGLSRAHSPGEETSSAPQPGIAMETRGLAESGQGSFTGQELARLWRLICWLRRRAVRHVHHHDQGPHPFPDRSRGAELKEVSSQESNTQANVGSQEPADRGRRKKTKKKDAIVVDPSSNLYYRWLTAIALPVFYNWCLLICRACFDELQSEYLMLWLLLDYSADVLYALDALVRARTGFLEQGLMVSDTNRLWQHYKTTMQFKLDVLSLVPTDLAYLKVGMNYPELRFNRLLKFSRLFEFFDRTETRTNYPNIFRIGNLVLYILVIIHWNACIYFAISKFIGFGTDSWVYPNISIPEHGRLSRKYIYSLYWSTLTLTTIGETPPPVKDEEYLFVVIDFLVGVLIFATIVGNVGSMISNMNASRAEFQAKIDSIKQYMQFRKVTKDLETRVIRWFDYLWANKKTVDEKEVLKSLPDKLKAEIAINVHLDTLKKVRIFQDCEAGLLVELVLKLRPTVFSPGDYICKKGDIGKEMYIINEGKLAVVADDGVTQFVVLSDGSYFGEISILNIKGSKSGNRRTANIRSIGYSDLFCLSKDDLMEALTEYPEAKKALEEKGRQILMKDNLIDEELARAGADPKDLEEKVEQLGSSLDTLQTRFARLLAEYNATQMKMKQRLSQLESQVKGGGDNPLADGEVPGDATKTEDKQQ</sequence>
<evidence type="ECO:0000256" key="14">
    <source>
        <dbReference type="ARBA" id="ARBA00023303"/>
    </source>
</evidence>
<evidence type="ECO:0000256" key="16">
    <source>
        <dbReference type="ARBA" id="ARBA00036239"/>
    </source>
</evidence>
<dbReference type="FunFam" id="2.60.120.10:FF:000002">
    <property type="entry name" value="Cyclic nucleotide gated channel alpha 1a"/>
    <property type="match status" value="1"/>
</dbReference>
<feature type="transmembrane region" description="Helical" evidence="21">
    <location>
        <begin position="288"/>
        <end position="306"/>
    </location>
</feature>
<dbReference type="PROSITE" id="PS00889">
    <property type="entry name" value="CNMP_BINDING_2"/>
    <property type="match status" value="1"/>
</dbReference>
<comment type="catalytic activity">
    <reaction evidence="1">
        <text>NH4(+)(in) = NH4(+)(out)</text>
        <dbReference type="Rhea" id="RHEA:28747"/>
        <dbReference type="ChEBI" id="CHEBI:28938"/>
    </reaction>
</comment>
<feature type="compositionally biased region" description="Basic and acidic residues" evidence="20">
    <location>
        <begin position="91"/>
        <end position="111"/>
    </location>
</feature>
<dbReference type="GO" id="GO:0005886">
    <property type="term" value="C:plasma membrane"/>
    <property type="evidence" value="ECO:0007669"/>
    <property type="project" value="TreeGrafter"/>
</dbReference>
<dbReference type="Gene3D" id="2.60.120.10">
    <property type="entry name" value="Jelly Rolls"/>
    <property type="match status" value="1"/>
</dbReference>
<dbReference type="SMART" id="SM00100">
    <property type="entry name" value="cNMP"/>
    <property type="match status" value="1"/>
</dbReference>
<evidence type="ECO:0000259" key="22">
    <source>
        <dbReference type="PROSITE" id="PS50042"/>
    </source>
</evidence>
<dbReference type="CDD" id="cd00038">
    <property type="entry name" value="CAP_ED"/>
    <property type="match status" value="1"/>
</dbReference>
<evidence type="ECO:0000256" key="11">
    <source>
        <dbReference type="ARBA" id="ARBA00023065"/>
    </source>
</evidence>
<dbReference type="RefSeq" id="XP_025210287.1">
    <property type="nucleotide sequence ID" value="XM_025354502.1"/>
</dbReference>
<keyword evidence="8 21" id="KW-0812">Transmembrane</keyword>
<dbReference type="Gene3D" id="1.10.287.630">
    <property type="entry name" value="Helix hairpin bin"/>
    <property type="match status" value="1"/>
</dbReference>
<gene>
    <name evidence="23" type="primary">CNGA3</name>
</gene>
<keyword evidence="12 21" id="KW-0472">Membrane</keyword>
<feature type="region of interest" description="Disordered" evidence="20">
    <location>
        <begin position="1"/>
        <end position="48"/>
    </location>
</feature>
<evidence type="ECO:0000256" key="12">
    <source>
        <dbReference type="ARBA" id="ARBA00023136"/>
    </source>
</evidence>
<comment type="catalytic activity">
    <reaction evidence="19">
        <text>Cs(+)(in) = Cs(+)(out)</text>
        <dbReference type="Rhea" id="RHEA:78555"/>
        <dbReference type="ChEBI" id="CHEBI:49547"/>
    </reaction>
</comment>
<evidence type="ECO:0000313" key="23">
    <source>
        <dbReference type="Ensembl" id="ENSTGEP00000010683.1"/>
    </source>
</evidence>
<dbReference type="Ensembl" id="ENSTGET00000012846.1">
    <property type="protein sequence ID" value="ENSTGEP00000010683.1"/>
    <property type="gene ID" value="ENSTGEG00000008724.1"/>
</dbReference>
<evidence type="ECO:0000256" key="7">
    <source>
        <dbReference type="ARBA" id="ARBA00022673"/>
    </source>
</evidence>
<feature type="domain" description="Cyclic nucleotide-binding" evidence="22">
    <location>
        <begin position="464"/>
        <end position="578"/>
    </location>
</feature>
<feature type="compositionally biased region" description="Polar residues" evidence="20">
    <location>
        <begin position="112"/>
        <end position="123"/>
    </location>
</feature>
<dbReference type="GO" id="GO:0017071">
    <property type="term" value="C:intracellular cyclic nucleotide activated cation channel complex"/>
    <property type="evidence" value="ECO:0007669"/>
    <property type="project" value="TreeGrafter"/>
</dbReference>
<dbReference type="InterPro" id="IPR018490">
    <property type="entry name" value="cNMP-bd_dom_sf"/>
</dbReference>
<keyword evidence="9 21" id="KW-1133">Transmembrane helix</keyword>
<evidence type="ECO:0000313" key="24">
    <source>
        <dbReference type="Proteomes" id="UP000694411"/>
    </source>
</evidence>
<evidence type="ECO:0000256" key="2">
    <source>
        <dbReference type="ARBA" id="ARBA00004141"/>
    </source>
</evidence>
<dbReference type="InterPro" id="IPR014710">
    <property type="entry name" value="RmlC-like_jellyroll"/>
</dbReference>
<feature type="transmembrane region" description="Helical" evidence="21">
    <location>
        <begin position="360"/>
        <end position="382"/>
    </location>
</feature>
<comment type="catalytic activity">
    <reaction evidence="18">
        <text>Rb(+)(in) = Rb(+)(out)</text>
        <dbReference type="Rhea" id="RHEA:78547"/>
        <dbReference type="ChEBI" id="CHEBI:49847"/>
    </reaction>
</comment>
<feature type="compositionally biased region" description="Polar residues" evidence="20">
    <location>
        <begin position="1"/>
        <end position="11"/>
    </location>
</feature>
<keyword evidence="11" id="KW-0406">Ion transport</keyword>
<reference evidence="23" key="1">
    <citation type="submission" date="2018-05" db="EMBL/GenBank/DDBJ databases">
        <title>Whole genome of Theropithecus gelada.</title>
        <authorList>
            <person name="Chiou K.L."/>
            <person name="Snyder-Mackler N."/>
        </authorList>
    </citation>
    <scope>NUCLEOTIDE SEQUENCE [LARGE SCALE GENOMIC DNA]</scope>
</reference>
<dbReference type="Pfam" id="PF00520">
    <property type="entry name" value="Ion_trans"/>
    <property type="match status" value="1"/>
</dbReference>
<keyword evidence="5" id="KW-0109">Calcium transport</keyword>
<dbReference type="Gene3D" id="1.10.287.70">
    <property type="match status" value="1"/>
</dbReference>
<feature type="region of interest" description="Disordered" evidence="20">
    <location>
        <begin position="90"/>
        <end position="139"/>
    </location>
</feature>
<dbReference type="AlphaFoldDB" id="A0A8D2EUS4"/>
<evidence type="ECO:0000256" key="6">
    <source>
        <dbReference type="ARBA" id="ARBA00022606"/>
    </source>
</evidence>